<dbReference type="STRING" id="717774.Marme_3502"/>
<dbReference type="OrthoDB" id="9805728at2"/>
<dbReference type="InterPro" id="IPR036866">
    <property type="entry name" value="RibonucZ/Hydroxyglut_hydro"/>
</dbReference>
<dbReference type="Gene3D" id="3.60.15.10">
    <property type="entry name" value="Ribonuclease Z/Hydroxyacylglutathione hydrolase-like"/>
    <property type="match status" value="1"/>
</dbReference>
<name>F2JTU7_MARM1</name>
<sequence>MKVAKFFGLAITLLVIVGFAINWSISSDVPDMNDVKTDHYADGKFKNTQSIQSKPLREELTLWKELLTEKKVGTKPDIEIPVYNITQEDLNALSDDTIHIVKLGHSSILLKVYGDYWLLDPVFSERASPFQFMGPKRFHHPPIKLDDLPNIELVLISHNHYDHLDKASIKSLAQKTEHFYVPLGVDGDLLKWGVDSKKVKAFDWWQEQEVTNGMVAFTPTQHFSGRGLSDRNKTLWGSWVIKTQEHSLYFSGDSGYFAGFKEIGDKYGPFDLTMVETGAYDDRWADIHMRPEESVQAHIDLQGDVMMPIHNCTFDLAFHEWRDPMNRVVAEGKRRSIKVTAPEFGQIFSISDNTFDSQWWRNEANADN</sequence>
<dbReference type="eggNOG" id="COG2220">
    <property type="taxonomic scope" value="Bacteria"/>
</dbReference>
<evidence type="ECO:0000313" key="3">
    <source>
        <dbReference type="Proteomes" id="UP000001062"/>
    </source>
</evidence>
<dbReference type="AlphaFoldDB" id="F2JTU7"/>
<dbReference type="PANTHER" id="PTHR15032:SF4">
    <property type="entry name" value="N-ACYL-PHOSPHATIDYLETHANOLAMINE-HYDROLYZING PHOSPHOLIPASE D"/>
    <property type="match status" value="1"/>
</dbReference>
<dbReference type="GO" id="GO:0005737">
    <property type="term" value="C:cytoplasm"/>
    <property type="evidence" value="ECO:0007669"/>
    <property type="project" value="TreeGrafter"/>
</dbReference>
<proteinExistence type="predicted"/>
<feature type="domain" description="Metallo-beta-lactamase" evidence="1">
    <location>
        <begin position="118"/>
        <end position="310"/>
    </location>
</feature>
<accession>F2JTU7</accession>
<dbReference type="Proteomes" id="UP000001062">
    <property type="component" value="Chromosome"/>
</dbReference>
<keyword evidence="2" id="KW-0378">Hydrolase</keyword>
<protein>
    <submittedName>
        <fullName evidence="2">Zn-dependent hydrolase of the beta-lactamase fold</fullName>
    </submittedName>
</protein>
<dbReference type="SUPFAM" id="SSF56281">
    <property type="entry name" value="Metallo-hydrolase/oxidoreductase"/>
    <property type="match status" value="1"/>
</dbReference>
<dbReference type="KEGG" id="mme:Marme_3502"/>
<evidence type="ECO:0000313" key="2">
    <source>
        <dbReference type="EMBL" id="ADZ92717.1"/>
    </source>
</evidence>
<keyword evidence="3" id="KW-1185">Reference proteome</keyword>
<dbReference type="GO" id="GO:0070290">
    <property type="term" value="F:N-acylphosphatidylethanolamine-specific phospholipase D activity"/>
    <property type="evidence" value="ECO:0007669"/>
    <property type="project" value="InterPro"/>
</dbReference>
<dbReference type="HOGENOM" id="CLU_020884_0_2_6"/>
<dbReference type="PATRIC" id="fig|717774.3.peg.3606"/>
<dbReference type="Pfam" id="PF12706">
    <property type="entry name" value="Lactamase_B_2"/>
    <property type="match status" value="1"/>
</dbReference>
<dbReference type="GO" id="GO:0008270">
    <property type="term" value="F:zinc ion binding"/>
    <property type="evidence" value="ECO:0007669"/>
    <property type="project" value="InterPro"/>
</dbReference>
<reference evidence="2 3" key="1">
    <citation type="journal article" date="2012" name="Stand. Genomic Sci.">
        <title>Complete genome sequence of the melanogenic marine bacterium Marinomonas mediterranea type strain (MMB-1(T)).</title>
        <authorList>
            <person name="Lucas-Elio P."/>
            <person name="Goodwin L."/>
            <person name="Woyke T."/>
            <person name="Pitluck S."/>
            <person name="Nolan M."/>
            <person name="Kyrpides N.C."/>
            <person name="Detter J.C."/>
            <person name="Copeland A."/>
            <person name="Teshima H."/>
            <person name="Bruce D."/>
            <person name="Detter C."/>
            <person name="Tapia R."/>
            <person name="Han S."/>
            <person name="Land M.L."/>
            <person name="Ivanova N."/>
            <person name="Mikhailova N."/>
            <person name="Johnston A.W."/>
            <person name="Sanchez-Amat A."/>
        </authorList>
    </citation>
    <scope>NUCLEOTIDE SEQUENCE [LARGE SCALE GENOMIC DNA]</scope>
    <source>
        <strain evidence="3">ATCC 700492 / JCM 21426 / NBRC 103028 / MMB-1</strain>
    </source>
</reference>
<evidence type="ECO:0000259" key="1">
    <source>
        <dbReference type="Pfam" id="PF12706"/>
    </source>
</evidence>
<dbReference type="PIRSF" id="PIRSF038896">
    <property type="entry name" value="NAPE-PLD"/>
    <property type="match status" value="1"/>
</dbReference>
<gene>
    <name evidence="2" type="ordered locus">Marme_3502</name>
</gene>
<dbReference type="InterPro" id="IPR001279">
    <property type="entry name" value="Metallo-B-lactamas"/>
</dbReference>
<dbReference type="InterPro" id="IPR024884">
    <property type="entry name" value="NAPE-PLD"/>
</dbReference>
<dbReference type="PANTHER" id="PTHR15032">
    <property type="entry name" value="N-ACYL-PHOSPHATIDYLETHANOLAMINE-HYDROLYZING PHOSPHOLIPASE D"/>
    <property type="match status" value="1"/>
</dbReference>
<organism evidence="2 3">
    <name type="scientific">Marinomonas mediterranea (strain ATCC 700492 / JCM 21426 / NBRC 103028 / MMB-1)</name>
    <dbReference type="NCBI Taxonomy" id="717774"/>
    <lineage>
        <taxon>Bacteria</taxon>
        <taxon>Pseudomonadati</taxon>
        <taxon>Pseudomonadota</taxon>
        <taxon>Gammaproteobacteria</taxon>
        <taxon>Oceanospirillales</taxon>
        <taxon>Oceanospirillaceae</taxon>
        <taxon>Marinomonas</taxon>
    </lineage>
</organism>
<dbReference type="EMBL" id="CP002583">
    <property type="protein sequence ID" value="ADZ92717.1"/>
    <property type="molecule type" value="Genomic_DNA"/>
</dbReference>
<dbReference type="RefSeq" id="WP_013662619.1">
    <property type="nucleotide sequence ID" value="NC_015276.1"/>
</dbReference>